<dbReference type="EMBL" id="QVTE01000008">
    <property type="protein sequence ID" value="RFU71178.1"/>
    <property type="molecule type" value="Genomic_DNA"/>
</dbReference>
<dbReference type="Proteomes" id="UP000264541">
    <property type="component" value="Unassembled WGS sequence"/>
</dbReference>
<proteinExistence type="predicted"/>
<protein>
    <submittedName>
        <fullName evidence="2">Uncharacterized protein</fullName>
    </submittedName>
</protein>
<evidence type="ECO:0000256" key="1">
    <source>
        <dbReference type="SAM" id="Phobius"/>
    </source>
</evidence>
<gene>
    <name evidence="2" type="ORF">D0469_04365</name>
</gene>
<evidence type="ECO:0000313" key="3">
    <source>
        <dbReference type="Proteomes" id="UP000264541"/>
    </source>
</evidence>
<reference evidence="2 3" key="1">
    <citation type="submission" date="2018-08" db="EMBL/GenBank/DDBJ databases">
        <title>Bacillus chawlae sp. nov., Bacillus glennii sp. nov., and Bacillus saganii sp. nov. Isolated from the Vehicle Assembly Building at Kennedy Space Center where the Viking Spacecraft were Assembled.</title>
        <authorList>
            <person name="Seuylemezian A."/>
            <person name="Vaishampayan P."/>
        </authorList>
    </citation>
    <scope>NUCLEOTIDE SEQUENCE [LARGE SCALE GENOMIC DNA]</scope>
    <source>
        <strain evidence="2 3">V47-23a</strain>
    </source>
</reference>
<comment type="caution">
    <text evidence="2">The sequence shown here is derived from an EMBL/GenBank/DDBJ whole genome shotgun (WGS) entry which is preliminary data.</text>
</comment>
<keyword evidence="1" id="KW-1133">Transmembrane helix</keyword>
<organism evidence="2 3">
    <name type="scientific">Peribacillus saganii</name>
    <dbReference type="NCBI Taxonomy" id="2303992"/>
    <lineage>
        <taxon>Bacteria</taxon>
        <taxon>Bacillati</taxon>
        <taxon>Bacillota</taxon>
        <taxon>Bacilli</taxon>
        <taxon>Bacillales</taxon>
        <taxon>Bacillaceae</taxon>
        <taxon>Peribacillus</taxon>
    </lineage>
</organism>
<sequence>MPSKHIAYDPKSGTSKNVWIGAGRLSCYLLLEIYAFLINKLSYWPDKHKKALEENMFPPPERLYRLTKAIIQHSATRTPDRITAVCLQINSS</sequence>
<dbReference type="AlphaFoldDB" id="A0A372LSL9"/>
<name>A0A372LSL9_9BACI</name>
<accession>A0A372LSL9</accession>
<feature type="transmembrane region" description="Helical" evidence="1">
    <location>
        <begin position="18"/>
        <end position="37"/>
    </location>
</feature>
<keyword evidence="1" id="KW-0472">Membrane</keyword>
<evidence type="ECO:0000313" key="2">
    <source>
        <dbReference type="EMBL" id="RFU71178.1"/>
    </source>
</evidence>
<keyword evidence="3" id="KW-1185">Reference proteome</keyword>
<keyword evidence="1" id="KW-0812">Transmembrane</keyword>